<sequence>MMSKVVLSQASDGKHSLRIDSVCENAQFRRVSGSELHLGSQDLIRLAAYASRIGFQVSSLIIADANLVPLPADEAAELSEDMLSMLHDFGSDELEAAMRDEFSGLYVIAVNLIAAKSGRRISIRRHGYVETSVVNEAEKLLKAAWQELQLT</sequence>
<reference evidence="1 2" key="1">
    <citation type="submission" date="2024-09" db="EMBL/GenBank/DDBJ databases">
        <authorList>
            <person name="Sun Q."/>
            <person name="Mori K."/>
        </authorList>
    </citation>
    <scope>NUCLEOTIDE SEQUENCE [LARGE SCALE GENOMIC DNA]</scope>
    <source>
        <strain evidence="1 2">NCAIM B.02604</strain>
    </source>
</reference>
<proteinExistence type="predicted"/>
<organism evidence="1 2">
    <name type="scientific">Micrococcoides hystricis</name>
    <dbReference type="NCBI Taxonomy" id="1572761"/>
    <lineage>
        <taxon>Bacteria</taxon>
        <taxon>Bacillati</taxon>
        <taxon>Actinomycetota</taxon>
        <taxon>Actinomycetes</taxon>
        <taxon>Micrococcales</taxon>
        <taxon>Micrococcaceae</taxon>
        <taxon>Micrococcoides</taxon>
    </lineage>
</organism>
<comment type="caution">
    <text evidence="1">The sequence shown here is derived from an EMBL/GenBank/DDBJ whole genome shotgun (WGS) entry which is preliminary data.</text>
</comment>
<gene>
    <name evidence="1" type="ORF">ACFFFR_01830</name>
</gene>
<protein>
    <submittedName>
        <fullName evidence="1">Uncharacterized protein</fullName>
    </submittedName>
</protein>
<dbReference type="Proteomes" id="UP001589862">
    <property type="component" value="Unassembled WGS sequence"/>
</dbReference>
<accession>A0ABV6P7M2</accession>
<evidence type="ECO:0000313" key="2">
    <source>
        <dbReference type="Proteomes" id="UP001589862"/>
    </source>
</evidence>
<keyword evidence="2" id="KW-1185">Reference proteome</keyword>
<name>A0ABV6P7M2_9MICC</name>
<dbReference type="RefSeq" id="WP_377457722.1">
    <property type="nucleotide sequence ID" value="NZ_JBHLUB010000001.1"/>
</dbReference>
<evidence type="ECO:0000313" key="1">
    <source>
        <dbReference type="EMBL" id="MFC0581130.1"/>
    </source>
</evidence>
<dbReference type="EMBL" id="JBHLUB010000001">
    <property type="protein sequence ID" value="MFC0581130.1"/>
    <property type="molecule type" value="Genomic_DNA"/>
</dbReference>